<dbReference type="Gene3D" id="3.40.120.10">
    <property type="entry name" value="Alpha-D-Glucose-1,6-Bisphosphate, subunit A, domain 3"/>
    <property type="match status" value="4"/>
</dbReference>
<dbReference type="GO" id="GO:0005737">
    <property type="term" value="C:cytoplasm"/>
    <property type="evidence" value="ECO:0007669"/>
    <property type="project" value="UniProtKB-SubCell"/>
</dbReference>
<evidence type="ECO:0000313" key="14">
    <source>
        <dbReference type="Proteomes" id="UP001208570"/>
    </source>
</evidence>
<dbReference type="PANTHER" id="PTHR45745:SF1">
    <property type="entry name" value="PHOSPHOGLUCOMUTASE 2B-RELATED"/>
    <property type="match status" value="1"/>
</dbReference>
<comment type="subcellular location">
    <subcellularLocation>
        <location evidence="2">Cytoplasm</location>
    </subcellularLocation>
</comment>
<dbReference type="InterPro" id="IPR005845">
    <property type="entry name" value="A-D-PHexomutase_a/b/a-II"/>
</dbReference>
<comment type="cofactor">
    <cofactor evidence="1">
        <name>Mg(2+)</name>
        <dbReference type="ChEBI" id="CHEBI:18420"/>
    </cofactor>
</comment>
<dbReference type="InterPro" id="IPR036900">
    <property type="entry name" value="A-D-PHexomutase_C_sf"/>
</dbReference>
<keyword evidence="9" id="KW-0413">Isomerase</keyword>
<dbReference type="GO" id="GO:0005634">
    <property type="term" value="C:nucleus"/>
    <property type="evidence" value="ECO:0007669"/>
    <property type="project" value="TreeGrafter"/>
</dbReference>
<dbReference type="AlphaFoldDB" id="A0AAD9NDJ9"/>
<sequence length="631" mass="71949">MVASSIGDSELDVKVKEWLKWDKNERTRSEIEALVVARDMKDLRRRLCSRMEFGTAGLRAAMGAGYSMMNDLTIIQTTQGIAKYMLTETPDVNQKGVIIGYDARHNSRRFAWLTATVLLNLNIPVRLYSQICPTPFVPYGVLKLNCSWGIMITASHNPKQDNGYKVYFENGAQIIPPHDQNIAQSINDNLEPWPSSWDPSIIENSQLRTDPFQQIMADYMQDIQKLCYHREDNKTSSVLFTYTAMHGVGYQFIAEAFKQFGFKPCIPVLKQVDPDPEFPTVKFPNPEEGRSALDLAMETADQNKSTIILANDPDADRLALAEKLPNGQWYLYTGNEMGTLLCWWMSHLYNKYHPYLMVAEMEQEQTDDATIFCIGSGSWYVFSGNEMGGLLGWWFMSQYPVIHPHLSGSECYCLASSVSSRILKTIATKQGFNFELQVVLYPLEPGFMCGTTVLDKDGISAAMVMAEMVTQLAKQSITVKQQLDNIYAKYGYHISNNSYFICHNDETTRRIFDRLRNYDGPNKYPTRCGQYAIKYIRDLTTGYDNSQPDCKAVLPINKTSQMITFIFDNGCIATMRTSGTEPKIKYYTEFCADPNKHQDREAVVKQLENVVDALIMHFFEPDKNKLIYRTS</sequence>
<dbReference type="GO" id="GO:0006006">
    <property type="term" value="P:glucose metabolic process"/>
    <property type="evidence" value="ECO:0007669"/>
    <property type="project" value="UniProtKB-KW"/>
</dbReference>
<dbReference type="GO" id="GO:0006166">
    <property type="term" value="P:purine ribonucleoside salvage"/>
    <property type="evidence" value="ECO:0007669"/>
    <property type="project" value="TreeGrafter"/>
</dbReference>
<keyword evidence="14" id="KW-1185">Reference proteome</keyword>
<keyword evidence="4" id="KW-0963">Cytoplasm</keyword>
<protein>
    <recommendedName>
        <fullName evidence="15">Phosphoglucomutase</fullName>
    </recommendedName>
</protein>
<evidence type="ECO:0000256" key="3">
    <source>
        <dbReference type="ARBA" id="ARBA00010231"/>
    </source>
</evidence>
<dbReference type="EMBL" id="JAODUP010000040">
    <property type="protein sequence ID" value="KAK2166327.1"/>
    <property type="molecule type" value="Genomic_DNA"/>
</dbReference>
<organism evidence="13 14">
    <name type="scientific">Paralvinella palmiformis</name>
    <dbReference type="NCBI Taxonomy" id="53620"/>
    <lineage>
        <taxon>Eukaryota</taxon>
        <taxon>Metazoa</taxon>
        <taxon>Spiralia</taxon>
        <taxon>Lophotrochozoa</taxon>
        <taxon>Annelida</taxon>
        <taxon>Polychaeta</taxon>
        <taxon>Sedentaria</taxon>
        <taxon>Canalipalpata</taxon>
        <taxon>Terebellida</taxon>
        <taxon>Terebelliformia</taxon>
        <taxon>Alvinellidae</taxon>
        <taxon>Paralvinella</taxon>
    </lineage>
</organism>
<reference evidence="13" key="1">
    <citation type="journal article" date="2023" name="Mol. Biol. Evol.">
        <title>Third-Generation Sequencing Reveals the Adaptive Role of the Epigenome in Three Deep-Sea Polychaetes.</title>
        <authorList>
            <person name="Perez M."/>
            <person name="Aroh O."/>
            <person name="Sun Y."/>
            <person name="Lan Y."/>
            <person name="Juniper S.K."/>
            <person name="Young C.R."/>
            <person name="Angers B."/>
            <person name="Qian P.Y."/>
        </authorList>
    </citation>
    <scope>NUCLEOTIDE SEQUENCE</scope>
    <source>
        <strain evidence="13">P08H-3</strain>
    </source>
</reference>
<dbReference type="FunFam" id="3.40.120.10:FF:000035">
    <property type="entry name" value="Pgm3p"/>
    <property type="match status" value="1"/>
</dbReference>
<keyword evidence="5" id="KW-0313">Glucose metabolism</keyword>
<evidence type="ECO:0000256" key="7">
    <source>
        <dbReference type="ARBA" id="ARBA00022723"/>
    </source>
</evidence>
<evidence type="ECO:0000256" key="4">
    <source>
        <dbReference type="ARBA" id="ARBA00022490"/>
    </source>
</evidence>
<evidence type="ECO:0000256" key="5">
    <source>
        <dbReference type="ARBA" id="ARBA00022526"/>
    </source>
</evidence>
<dbReference type="SUPFAM" id="SSF53738">
    <property type="entry name" value="Phosphoglucomutase, first 3 domains"/>
    <property type="match status" value="3"/>
</dbReference>
<dbReference type="InterPro" id="IPR016055">
    <property type="entry name" value="A-D-PHexomutase_a/b/a-I/II/III"/>
</dbReference>
<keyword evidence="7" id="KW-0479">Metal-binding</keyword>
<accession>A0AAD9NDJ9</accession>
<evidence type="ECO:0000256" key="10">
    <source>
        <dbReference type="ARBA" id="ARBA00023277"/>
    </source>
</evidence>
<dbReference type="Proteomes" id="UP001208570">
    <property type="component" value="Unassembled WGS sequence"/>
</dbReference>
<comment type="similarity">
    <text evidence="3">Belongs to the phosphohexose mutase family.</text>
</comment>
<dbReference type="InterPro" id="IPR016066">
    <property type="entry name" value="A-D-PHexomutase_CS"/>
</dbReference>
<dbReference type="Pfam" id="PF02879">
    <property type="entry name" value="PGM_PMM_II"/>
    <property type="match status" value="1"/>
</dbReference>
<dbReference type="InterPro" id="IPR005844">
    <property type="entry name" value="A-D-PHexomutase_a/b/a-I"/>
</dbReference>
<comment type="caution">
    <text evidence="13">The sequence shown here is derived from an EMBL/GenBank/DDBJ whole genome shotgun (WGS) entry which is preliminary data.</text>
</comment>
<keyword evidence="6" id="KW-0597">Phosphoprotein</keyword>
<evidence type="ECO:0000259" key="11">
    <source>
        <dbReference type="Pfam" id="PF02878"/>
    </source>
</evidence>
<dbReference type="GO" id="GO:0008973">
    <property type="term" value="F:phosphopentomutase activity"/>
    <property type="evidence" value="ECO:0007669"/>
    <property type="project" value="TreeGrafter"/>
</dbReference>
<proteinExistence type="inferred from homology"/>
<feature type="domain" description="Alpha-D-phosphohexomutase alpha/beta/alpha" evidence="12">
    <location>
        <begin position="218"/>
        <end position="322"/>
    </location>
</feature>
<dbReference type="PANTHER" id="PTHR45745">
    <property type="entry name" value="PHOSPHOMANNOMUTASE 45A"/>
    <property type="match status" value="1"/>
</dbReference>
<keyword evidence="10" id="KW-0119">Carbohydrate metabolism</keyword>
<evidence type="ECO:0000259" key="12">
    <source>
        <dbReference type="Pfam" id="PF02879"/>
    </source>
</evidence>
<gene>
    <name evidence="13" type="ORF">LSH36_40g19032</name>
</gene>
<dbReference type="GO" id="GO:0000287">
    <property type="term" value="F:magnesium ion binding"/>
    <property type="evidence" value="ECO:0007669"/>
    <property type="project" value="InterPro"/>
</dbReference>
<dbReference type="PROSITE" id="PS00710">
    <property type="entry name" value="PGM_PMM"/>
    <property type="match status" value="1"/>
</dbReference>
<evidence type="ECO:0000256" key="2">
    <source>
        <dbReference type="ARBA" id="ARBA00004496"/>
    </source>
</evidence>
<feature type="domain" description="Alpha-D-phosphohexomutase alpha/beta/alpha" evidence="11">
    <location>
        <begin position="51"/>
        <end position="189"/>
    </location>
</feature>
<evidence type="ECO:0000256" key="8">
    <source>
        <dbReference type="ARBA" id="ARBA00022842"/>
    </source>
</evidence>
<name>A0AAD9NDJ9_9ANNE</name>
<evidence type="ECO:0008006" key="15">
    <source>
        <dbReference type="Google" id="ProtNLM"/>
    </source>
</evidence>
<evidence type="ECO:0000256" key="1">
    <source>
        <dbReference type="ARBA" id="ARBA00001946"/>
    </source>
</evidence>
<evidence type="ECO:0000313" key="13">
    <source>
        <dbReference type="EMBL" id="KAK2166327.1"/>
    </source>
</evidence>
<dbReference type="SUPFAM" id="SSF55957">
    <property type="entry name" value="Phosphoglucomutase, C-terminal domain"/>
    <property type="match status" value="1"/>
</dbReference>
<evidence type="ECO:0000256" key="6">
    <source>
        <dbReference type="ARBA" id="ARBA00022553"/>
    </source>
</evidence>
<evidence type="ECO:0000256" key="9">
    <source>
        <dbReference type="ARBA" id="ARBA00023235"/>
    </source>
</evidence>
<dbReference type="CDD" id="cd05799">
    <property type="entry name" value="PGM2"/>
    <property type="match status" value="1"/>
</dbReference>
<keyword evidence="8" id="KW-0460">Magnesium</keyword>
<dbReference type="Pfam" id="PF02878">
    <property type="entry name" value="PGM_PMM_I"/>
    <property type="match status" value="1"/>
</dbReference>